<feature type="compositionally biased region" description="Acidic residues" evidence="1">
    <location>
        <begin position="312"/>
        <end position="321"/>
    </location>
</feature>
<dbReference type="CDD" id="cd00170">
    <property type="entry name" value="SEC14"/>
    <property type="match status" value="1"/>
</dbReference>
<dbReference type="EMBL" id="HBIC01010786">
    <property type="protein sequence ID" value="CAE0276538.1"/>
    <property type="molecule type" value="Transcribed_RNA"/>
</dbReference>
<dbReference type="PROSITE" id="PS50191">
    <property type="entry name" value="CRAL_TRIO"/>
    <property type="match status" value="1"/>
</dbReference>
<organism evidence="3">
    <name type="scientific">Spumella elongata</name>
    <dbReference type="NCBI Taxonomy" id="89044"/>
    <lineage>
        <taxon>Eukaryota</taxon>
        <taxon>Sar</taxon>
        <taxon>Stramenopiles</taxon>
        <taxon>Ochrophyta</taxon>
        <taxon>Chrysophyceae</taxon>
        <taxon>Chromulinales</taxon>
        <taxon>Chromulinaceae</taxon>
        <taxon>Spumella</taxon>
    </lineage>
</organism>
<dbReference type="InterPro" id="IPR011074">
    <property type="entry name" value="CRAL/TRIO_N_dom"/>
</dbReference>
<sequence length="321" mass="35891">MAELNAKEQEALEAMRTAFDGEDGFGMPMNDLTYGRYLRARNFNVVKATKMLRETLVWRKEFDFPKLYAEDKPIIANENSTGKMYVRGYDKEGSALIYMKPVHENTKDHVGNIKHLVYTMERAIACMDAKGQGCSKLSLVIDYDGYNTSHMPPFKTSTETLNILQNHYPERLKCAYTLRAPFVFYAFFRMVSPFIDPVTKKKICMIKNAEVGKDACQLNQEVDREVLETCVGGLDERPFVSADYIAAPFHLDYLSILNGVSTAEPAAEVAVVAASLEELKVVDSDVSTPSTPATPALTPLADEEVVEKVEQPEQESEAVVA</sequence>
<dbReference type="SMART" id="SM00516">
    <property type="entry name" value="SEC14"/>
    <property type="match status" value="1"/>
</dbReference>
<dbReference type="AlphaFoldDB" id="A0A7S3M0V5"/>
<dbReference type="Pfam" id="PF00650">
    <property type="entry name" value="CRAL_TRIO"/>
    <property type="match status" value="1"/>
</dbReference>
<accession>A0A7S3M0V5</accession>
<dbReference type="PANTHER" id="PTHR45824">
    <property type="entry name" value="GH16843P"/>
    <property type="match status" value="1"/>
</dbReference>
<dbReference type="Gene3D" id="3.40.525.10">
    <property type="entry name" value="CRAL-TRIO lipid binding domain"/>
    <property type="match status" value="1"/>
</dbReference>
<evidence type="ECO:0000256" key="1">
    <source>
        <dbReference type="SAM" id="MobiDB-lite"/>
    </source>
</evidence>
<dbReference type="SUPFAM" id="SSF52087">
    <property type="entry name" value="CRAL/TRIO domain"/>
    <property type="match status" value="1"/>
</dbReference>
<reference evidence="3" key="1">
    <citation type="submission" date="2021-01" db="EMBL/GenBank/DDBJ databases">
        <authorList>
            <person name="Corre E."/>
            <person name="Pelletier E."/>
            <person name="Niang G."/>
            <person name="Scheremetjew M."/>
            <person name="Finn R."/>
            <person name="Kale V."/>
            <person name="Holt S."/>
            <person name="Cochrane G."/>
            <person name="Meng A."/>
            <person name="Brown T."/>
            <person name="Cohen L."/>
        </authorList>
    </citation>
    <scope>NUCLEOTIDE SEQUENCE</scope>
    <source>
        <strain evidence="3">CCAP 955/1</strain>
    </source>
</reference>
<protein>
    <recommendedName>
        <fullName evidence="2">CRAL-TRIO domain-containing protein</fullName>
    </recommendedName>
</protein>
<dbReference type="InterPro" id="IPR052578">
    <property type="entry name" value="PI_Transfer_CRAL-TRIO"/>
</dbReference>
<dbReference type="InterPro" id="IPR036273">
    <property type="entry name" value="CRAL/TRIO_N_dom_sf"/>
</dbReference>
<dbReference type="SUPFAM" id="SSF46938">
    <property type="entry name" value="CRAL/TRIO N-terminal domain"/>
    <property type="match status" value="1"/>
</dbReference>
<proteinExistence type="predicted"/>
<gene>
    <name evidence="3" type="ORF">SELO1098_LOCUS5368</name>
</gene>
<dbReference type="PANTHER" id="PTHR45824:SF29">
    <property type="entry name" value="GH16843P"/>
    <property type="match status" value="1"/>
</dbReference>
<evidence type="ECO:0000259" key="2">
    <source>
        <dbReference type="PROSITE" id="PS50191"/>
    </source>
</evidence>
<dbReference type="GO" id="GO:0008526">
    <property type="term" value="F:phosphatidylinositol transfer activity"/>
    <property type="evidence" value="ECO:0007669"/>
    <property type="project" value="TreeGrafter"/>
</dbReference>
<dbReference type="Pfam" id="PF03765">
    <property type="entry name" value="CRAL_TRIO_N"/>
    <property type="match status" value="1"/>
</dbReference>
<evidence type="ECO:0000313" key="3">
    <source>
        <dbReference type="EMBL" id="CAE0276538.1"/>
    </source>
</evidence>
<name>A0A7S3M0V5_9STRA</name>
<feature type="compositionally biased region" description="Low complexity" evidence="1">
    <location>
        <begin position="287"/>
        <end position="300"/>
    </location>
</feature>
<dbReference type="SMART" id="SM01100">
    <property type="entry name" value="CRAL_TRIO_N"/>
    <property type="match status" value="1"/>
</dbReference>
<dbReference type="InterPro" id="IPR001251">
    <property type="entry name" value="CRAL-TRIO_dom"/>
</dbReference>
<feature type="domain" description="CRAL-TRIO" evidence="2">
    <location>
        <begin position="72"/>
        <end position="239"/>
    </location>
</feature>
<dbReference type="InterPro" id="IPR036865">
    <property type="entry name" value="CRAL-TRIO_dom_sf"/>
</dbReference>
<feature type="region of interest" description="Disordered" evidence="1">
    <location>
        <begin position="284"/>
        <end position="321"/>
    </location>
</feature>